<dbReference type="InParanoid" id="W3XMI8"/>
<sequence>MASQQYYNQGPPQGYGGGGYPQQPQPSYGPPQGQYGPPQGQYYQQGPPQMGYQQQPPPQQQSSGGGKGCLGYEVCELHQEQIESCYNAVETLSNYDPSEW</sequence>
<dbReference type="AlphaFoldDB" id="W3XMI8"/>
<protein>
    <submittedName>
        <fullName evidence="2">Uncharacterized protein</fullName>
    </submittedName>
</protein>
<evidence type="ECO:0000256" key="1">
    <source>
        <dbReference type="SAM" id="MobiDB-lite"/>
    </source>
</evidence>
<dbReference type="HOGENOM" id="CLU_156676_0_0_1"/>
<dbReference type="EMBL" id="KI912109">
    <property type="protein sequence ID" value="ETS86707.1"/>
    <property type="molecule type" value="Genomic_DNA"/>
</dbReference>
<proteinExistence type="predicted"/>
<gene>
    <name evidence="2" type="ORF">PFICI_00535</name>
</gene>
<dbReference type="KEGG" id="pfy:PFICI_00535"/>
<dbReference type="OMA" id="YEVCELH"/>
<dbReference type="Proteomes" id="UP000030651">
    <property type="component" value="Unassembled WGS sequence"/>
</dbReference>
<evidence type="ECO:0000313" key="2">
    <source>
        <dbReference type="EMBL" id="ETS86707.1"/>
    </source>
</evidence>
<dbReference type="GeneID" id="19265548"/>
<feature type="compositionally biased region" description="Low complexity" evidence="1">
    <location>
        <begin position="1"/>
        <end position="12"/>
    </location>
</feature>
<dbReference type="RefSeq" id="XP_007827307.1">
    <property type="nucleotide sequence ID" value="XM_007829116.1"/>
</dbReference>
<dbReference type="STRING" id="1229662.W3XMI8"/>
<feature type="region of interest" description="Disordered" evidence="1">
    <location>
        <begin position="1"/>
        <end position="67"/>
    </location>
</feature>
<evidence type="ECO:0000313" key="3">
    <source>
        <dbReference type="Proteomes" id="UP000030651"/>
    </source>
</evidence>
<keyword evidence="3" id="KW-1185">Reference proteome</keyword>
<reference evidence="3" key="1">
    <citation type="journal article" date="2015" name="BMC Genomics">
        <title>Genomic and transcriptomic analysis of the endophytic fungus Pestalotiopsis fici reveals its lifestyle and high potential for synthesis of natural products.</title>
        <authorList>
            <person name="Wang X."/>
            <person name="Zhang X."/>
            <person name="Liu L."/>
            <person name="Xiang M."/>
            <person name="Wang W."/>
            <person name="Sun X."/>
            <person name="Che Y."/>
            <person name="Guo L."/>
            <person name="Liu G."/>
            <person name="Guo L."/>
            <person name="Wang C."/>
            <person name="Yin W.B."/>
            <person name="Stadler M."/>
            <person name="Zhang X."/>
            <person name="Liu X."/>
        </authorList>
    </citation>
    <scope>NUCLEOTIDE SEQUENCE [LARGE SCALE GENOMIC DNA]</scope>
    <source>
        <strain evidence="3">W106-1 / CGMCC3.15140</strain>
    </source>
</reference>
<feature type="compositionally biased region" description="Low complexity" evidence="1">
    <location>
        <begin position="30"/>
        <end position="54"/>
    </location>
</feature>
<organism evidence="2 3">
    <name type="scientific">Pestalotiopsis fici (strain W106-1 / CGMCC3.15140)</name>
    <dbReference type="NCBI Taxonomy" id="1229662"/>
    <lineage>
        <taxon>Eukaryota</taxon>
        <taxon>Fungi</taxon>
        <taxon>Dikarya</taxon>
        <taxon>Ascomycota</taxon>
        <taxon>Pezizomycotina</taxon>
        <taxon>Sordariomycetes</taxon>
        <taxon>Xylariomycetidae</taxon>
        <taxon>Amphisphaeriales</taxon>
        <taxon>Sporocadaceae</taxon>
        <taxon>Pestalotiopsis</taxon>
    </lineage>
</organism>
<accession>W3XMI8</accession>
<name>W3XMI8_PESFW</name>